<gene>
    <name evidence="3" type="ORF">K457DRAFT_387427</name>
</gene>
<dbReference type="Proteomes" id="UP000078512">
    <property type="component" value="Unassembled WGS sequence"/>
</dbReference>
<name>A0A197KJ87_9FUNG</name>
<reference evidence="3 4" key="1">
    <citation type="submission" date="2016-05" db="EMBL/GenBank/DDBJ databases">
        <title>Genome sequencing reveals origins of a unique bacterial endosymbiosis in the earliest lineages of terrestrial Fungi.</title>
        <authorList>
            <consortium name="DOE Joint Genome Institute"/>
            <person name="Uehling J."/>
            <person name="Gryganskyi A."/>
            <person name="Hameed K."/>
            <person name="Tschaplinski T."/>
            <person name="Misztal P."/>
            <person name="Wu S."/>
            <person name="Desiro A."/>
            <person name="Vande Pol N."/>
            <person name="Du Z.-Y."/>
            <person name="Zienkiewicz A."/>
            <person name="Zienkiewicz K."/>
            <person name="Morin E."/>
            <person name="Tisserant E."/>
            <person name="Splivallo R."/>
            <person name="Hainaut M."/>
            <person name="Henrissat B."/>
            <person name="Ohm R."/>
            <person name="Kuo A."/>
            <person name="Yan J."/>
            <person name="Lipzen A."/>
            <person name="Nolan M."/>
            <person name="Labutti K."/>
            <person name="Barry K."/>
            <person name="Goldstein A."/>
            <person name="Labbe J."/>
            <person name="Schadt C."/>
            <person name="Tuskan G."/>
            <person name="Grigoriev I."/>
            <person name="Martin F."/>
            <person name="Vilgalys R."/>
            <person name="Bonito G."/>
        </authorList>
    </citation>
    <scope>NUCLEOTIDE SEQUENCE [LARGE SCALE GENOMIC DNA]</scope>
    <source>
        <strain evidence="3 4">AG-77</strain>
    </source>
</reference>
<dbReference type="OrthoDB" id="2401697at2759"/>
<feature type="signal peptide" evidence="2">
    <location>
        <begin position="1"/>
        <end position="21"/>
    </location>
</feature>
<feature type="compositionally biased region" description="Acidic residues" evidence="1">
    <location>
        <begin position="125"/>
        <end position="137"/>
    </location>
</feature>
<evidence type="ECO:0000313" key="3">
    <source>
        <dbReference type="EMBL" id="OAQ36359.1"/>
    </source>
</evidence>
<keyword evidence="4" id="KW-1185">Reference proteome</keyword>
<protein>
    <recommendedName>
        <fullName evidence="5">Transmembrane protein</fullName>
    </recommendedName>
</protein>
<proteinExistence type="predicted"/>
<evidence type="ECO:0000256" key="1">
    <source>
        <dbReference type="SAM" id="MobiDB-lite"/>
    </source>
</evidence>
<sequence length="894" mass="99081">LPFFLCFFLSFLAPPFFFLHSTPSTFPSLTHSHPFDSRFYFCLYLEDAIFLQILGLDKRLLTNMNNPGHYSHSFPSSPSYISDDSEDPYGESETDELHPSSDSELVSHPSDNEDVQSSQLHDSGDDTDDDDGGDDEGNGLLGERDGFQFVGHSDLDALNRPRSALSLHSDHDPLANDMNFVYPSMTLSQECDKDRDRRASLPAVDSSSSVRELAAASSTATLTPASAASAVIGTANANEMEQPDSHDPSAHDIPATLDSSLETITSQQHHYHQQLSSSEPGDYDNNHRLHGQRSIGDGGQGDDSTKIYTYNNNSSHDSTNSTDSSDSSESENELDTYTSPPLRTSRTVHSTSSTVLTTLSSPPDVPTVDHDYKPIVPVTDQASSSGGNGVSGHIRGAPQYHSPIKSQADNLPQPSMEAPSPTSATVSNVPSPERNVIRTLATFTRLAGLVSLVLMGGFLAIEVYYRSLQPAHVALSATGVTYADGHRLAVVNLDVYSSRLRQETHVRRSPGFHVRVLSDNNLWSLQDAPAQPLHLFADPFVVCPDGGSCQVYVASLQKRHKKNSSPWLCHDTGYYVHIWFANGTRVPLSPPEIFTTRGKSDRKPLACLSPATFIGSHSDKDSSRQEEDSEDDYLAYWRERWQQMSGTVTSRFSNKSQIAVYWNPFRPVIAQAKAVAHAVAVYYRQSADRMISMLIELKGHLPRVNFKTNSRSDSSLSLARSNAKELQARMTSKMHDLGERIPLLRCKEEKARRQAKIPMEEQVRAFKKTVEEQFDSLTADKILHMADDVLSMAEASLEAILDTEAVKGLAKTMHADEIKRATERAVLKAEEQLDALLHSELARQVNRDLQRLVDDFKATPTGGKIVQEAQDMQSDAKRYLRSLQRKFRLIRLER</sequence>
<evidence type="ECO:0000256" key="2">
    <source>
        <dbReference type="SAM" id="SignalP"/>
    </source>
</evidence>
<accession>A0A197KJ87</accession>
<feature type="compositionally biased region" description="Low complexity" evidence="1">
    <location>
        <begin position="311"/>
        <end position="325"/>
    </location>
</feature>
<feature type="region of interest" description="Disordered" evidence="1">
    <location>
        <begin position="264"/>
        <end position="430"/>
    </location>
</feature>
<feature type="chain" id="PRO_5008276924" description="Transmembrane protein" evidence="2">
    <location>
        <begin position="22"/>
        <end position="894"/>
    </location>
</feature>
<feature type="compositionally biased region" description="Polar residues" evidence="1">
    <location>
        <begin position="420"/>
        <end position="430"/>
    </location>
</feature>
<feature type="compositionally biased region" description="Acidic residues" evidence="1">
    <location>
        <begin position="83"/>
        <end position="94"/>
    </location>
</feature>
<feature type="compositionally biased region" description="Polar residues" evidence="1">
    <location>
        <begin position="404"/>
        <end position="413"/>
    </location>
</feature>
<dbReference type="AlphaFoldDB" id="A0A197KJ87"/>
<dbReference type="EMBL" id="KV442012">
    <property type="protein sequence ID" value="OAQ36359.1"/>
    <property type="molecule type" value="Genomic_DNA"/>
</dbReference>
<evidence type="ECO:0008006" key="5">
    <source>
        <dbReference type="Google" id="ProtNLM"/>
    </source>
</evidence>
<feature type="non-terminal residue" evidence="3">
    <location>
        <position position="1"/>
    </location>
</feature>
<keyword evidence="2" id="KW-0732">Signal</keyword>
<feature type="compositionally biased region" description="Low complexity" evidence="1">
    <location>
        <begin position="342"/>
        <end position="361"/>
    </location>
</feature>
<organism evidence="3 4">
    <name type="scientific">Linnemannia elongata AG-77</name>
    <dbReference type="NCBI Taxonomy" id="1314771"/>
    <lineage>
        <taxon>Eukaryota</taxon>
        <taxon>Fungi</taxon>
        <taxon>Fungi incertae sedis</taxon>
        <taxon>Mucoromycota</taxon>
        <taxon>Mortierellomycotina</taxon>
        <taxon>Mortierellomycetes</taxon>
        <taxon>Mortierellales</taxon>
        <taxon>Mortierellaceae</taxon>
        <taxon>Linnemannia</taxon>
    </lineage>
</organism>
<evidence type="ECO:0000313" key="4">
    <source>
        <dbReference type="Proteomes" id="UP000078512"/>
    </source>
</evidence>
<feature type="region of interest" description="Disordered" evidence="1">
    <location>
        <begin position="72"/>
        <end position="146"/>
    </location>
</feature>
<feature type="compositionally biased region" description="Low complexity" evidence="1">
    <location>
        <begin position="72"/>
        <end position="82"/>
    </location>
</feature>